<evidence type="ECO:0000256" key="3">
    <source>
        <dbReference type="ARBA" id="ARBA00006478"/>
    </source>
</evidence>
<organism evidence="14 15">
    <name type="scientific">Sarocladium strictum</name>
    <name type="common">Black bundle disease fungus</name>
    <name type="synonym">Acremonium strictum</name>
    <dbReference type="NCBI Taxonomy" id="5046"/>
    <lineage>
        <taxon>Eukaryota</taxon>
        <taxon>Fungi</taxon>
        <taxon>Dikarya</taxon>
        <taxon>Ascomycota</taxon>
        <taxon>Pezizomycotina</taxon>
        <taxon>Sordariomycetes</taxon>
        <taxon>Hypocreomycetidae</taxon>
        <taxon>Hypocreales</taxon>
        <taxon>Sarocladiaceae</taxon>
        <taxon>Sarocladium</taxon>
    </lineage>
</organism>
<gene>
    <name evidence="14" type="ORF">NLU13_9334</name>
</gene>
<evidence type="ECO:0000256" key="6">
    <source>
        <dbReference type="ARBA" id="ARBA00022723"/>
    </source>
</evidence>
<evidence type="ECO:0000256" key="7">
    <source>
        <dbReference type="ARBA" id="ARBA00022727"/>
    </source>
</evidence>
<dbReference type="PROSITE" id="PS00114">
    <property type="entry name" value="PRPP_SYNTHASE"/>
    <property type="match status" value="1"/>
</dbReference>
<dbReference type="PANTHER" id="PTHR10210:SF32">
    <property type="entry name" value="RIBOSE-PHOSPHATE PYROPHOSPHOKINASE 2"/>
    <property type="match status" value="1"/>
</dbReference>
<comment type="cofactor">
    <cofactor evidence="1">
        <name>Mg(2+)</name>
        <dbReference type="ChEBI" id="CHEBI:18420"/>
    </cofactor>
</comment>
<protein>
    <recommendedName>
        <fullName evidence="4">ribose-phosphate diphosphokinase</fullName>
        <ecNumber evidence="4">2.7.6.1</ecNumber>
    </recommendedName>
</protein>
<evidence type="ECO:0000256" key="5">
    <source>
        <dbReference type="ARBA" id="ARBA00022679"/>
    </source>
</evidence>
<dbReference type="AlphaFoldDB" id="A0AA39G9X0"/>
<feature type="domain" description="Ribose-phosphate pyrophosphokinase N-terminal" evidence="13">
    <location>
        <begin position="3"/>
        <end position="121"/>
    </location>
</feature>
<sequence>MAMQILSGQSHPEFAQQVNERLGTSTGYPGLRSSRFSNGESIVEIKNSVRDGDIYIIQTACEPVNEMLMELLITISACRTASAKRITAVLPCFPYARQDKKDRSRAPNTAKLVANVLEVAGCNHVMTMDLHASQIQGFFNIPVDNLYGESTMIEWIQRNVPLDDVIIVSPDAGGAKRAARLADKLRVDLALIHKERVVANEISRMILVGSVVGKVAIIVDDIADTCGTLSVAVGVLIDNGAKDCLGMVVHGFLSGPAIERINDSALSRLVVANTLPLPPKAQACGKIESVDVSGVFAEAIRRTHNSESISILFR</sequence>
<evidence type="ECO:0000256" key="8">
    <source>
        <dbReference type="ARBA" id="ARBA00022741"/>
    </source>
</evidence>
<keyword evidence="10" id="KW-0067">ATP-binding</keyword>
<dbReference type="Proteomes" id="UP001175261">
    <property type="component" value="Unassembled WGS sequence"/>
</dbReference>
<dbReference type="NCBIfam" id="NF002320">
    <property type="entry name" value="PRK01259.1"/>
    <property type="match status" value="1"/>
</dbReference>
<dbReference type="FunFam" id="3.40.50.2020:FF:000001">
    <property type="entry name" value="Ribose-phosphate pyrophosphokinase"/>
    <property type="match status" value="1"/>
</dbReference>
<dbReference type="PANTHER" id="PTHR10210">
    <property type="entry name" value="RIBOSE-PHOSPHATE DIPHOSPHOKINASE FAMILY MEMBER"/>
    <property type="match status" value="1"/>
</dbReference>
<dbReference type="EC" id="2.7.6.1" evidence="4"/>
<dbReference type="Pfam" id="PF14572">
    <property type="entry name" value="Pribosyl_synth"/>
    <property type="match status" value="1"/>
</dbReference>
<dbReference type="GO" id="GO:0016301">
    <property type="term" value="F:kinase activity"/>
    <property type="evidence" value="ECO:0007669"/>
    <property type="project" value="UniProtKB-KW"/>
</dbReference>
<evidence type="ECO:0000313" key="15">
    <source>
        <dbReference type="Proteomes" id="UP001175261"/>
    </source>
</evidence>
<dbReference type="InterPro" id="IPR029099">
    <property type="entry name" value="Pribosyltran_N"/>
</dbReference>
<evidence type="ECO:0000256" key="2">
    <source>
        <dbReference type="ARBA" id="ARBA00004996"/>
    </source>
</evidence>
<dbReference type="GO" id="GO:0005737">
    <property type="term" value="C:cytoplasm"/>
    <property type="evidence" value="ECO:0007669"/>
    <property type="project" value="TreeGrafter"/>
</dbReference>
<dbReference type="GO" id="GO:0006164">
    <property type="term" value="P:purine nucleotide biosynthetic process"/>
    <property type="evidence" value="ECO:0007669"/>
    <property type="project" value="TreeGrafter"/>
</dbReference>
<dbReference type="GO" id="GO:0004749">
    <property type="term" value="F:ribose phosphate diphosphokinase activity"/>
    <property type="evidence" value="ECO:0007669"/>
    <property type="project" value="UniProtKB-EC"/>
</dbReference>
<evidence type="ECO:0000256" key="4">
    <source>
        <dbReference type="ARBA" id="ARBA00013247"/>
    </source>
</evidence>
<keyword evidence="7" id="KW-0545">Nucleotide biosynthesis</keyword>
<dbReference type="SUPFAM" id="SSF53271">
    <property type="entry name" value="PRTase-like"/>
    <property type="match status" value="1"/>
</dbReference>
<evidence type="ECO:0000259" key="13">
    <source>
        <dbReference type="Pfam" id="PF13793"/>
    </source>
</evidence>
<dbReference type="InterPro" id="IPR029057">
    <property type="entry name" value="PRTase-like"/>
</dbReference>
<evidence type="ECO:0000256" key="9">
    <source>
        <dbReference type="ARBA" id="ARBA00022777"/>
    </source>
</evidence>
<dbReference type="GO" id="GO:0009156">
    <property type="term" value="P:ribonucleoside monophosphate biosynthetic process"/>
    <property type="evidence" value="ECO:0007669"/>
    <property type="project" value="InterPro"/>
</dbReference>
<dbReference type="InterPro" id="IPR000836">
    <property type="entry name" value="PRTase_dom"/>
</dbReference>
<name>A0AA39G9X0_SARSR</name>
<dbReference type="SMART" id="SM01400">
    <property type="entry name" value="Pribosyltran_N"/>
    <property type="match status" value="1"/>
</dbReference>
<dbReference type="GO" id="GO:0002189">
    <property type="term" value="C:ribose phosphate diphosphokinase complex"/>
    <property type="evidence" value="ECO:0007669"/>
    <property type="project" value="TreeGrafter"/>
</dbReference>
<dbReference type="GO" id="GO:0005524">
    <property type="term" value="F:ATP binding"/>
    <property type="evidence" value="ECO:0007669"/>
    <property type="project" value="UniProtKB-KW"/>
</dbReference>
<comment type="pathway">
    <text evidence="2">Metabolic intermediate biosynthesis; 5-phospho-alpha-D-ribose 1-diphosphate biosynthesis; 5-phospho-alpha-D-ribose 1-diphosphate from D-ribose 5-phosphate (route I): step 1/1.</text>
</comment>
<dbReference type="Pfam" id="PF13793">
    <property type="entry name" value="Pribosyltran_N"/>
    <property type="match status" value="1"/>
</dbReference>
<evidence type="ECO:0000313" key="14">
    <source>
        <dbReference type="EMBL" id="KAK0383422.1"/>
    </source>
</evidence>
<comment type="caution">
    <text evidence="14">The sequence shown here is derived from an EMBL/GenBank/DDBJ whole genome shotgun (WGS) entry which is preliminary data.</text>
</comment>
<dbReference type="GO" id="GO:0006015">
    <property type="term" value="P:5-phosphoribose 1-diphosphate biosynthetic process"/>
    <property type="evidence" value="ECO:0007669"/>
    <property type="project" value="TreeGrafter"/>
</dbReference>
<accession>A0AA39G9X0</accession>
<evidence type="ECO:0000256" key="10">
    <source>
        <dbReference type="ARBA" id="ARBA00022840"/>
    </source>
</evidence>
<dbReference type="GO" id="GO:0000287">
    <property type="term" value="F:magnesium ion binding"/>
    <property type="evidence" value="ECO:0007669"/>
    <property type="project" value="InterPro"/>
</dbReference>
<dbReference type="CDD" id="cd06223">
    <property type="entry name" value="PRTases_typeI"/>
    <property type="match status" value="1"/>
</dbReference>
<proteinExistence type="inferred from homology"/>
<keyword evidence="11" id="KW-0460">Magnesium</keyword>
<evidence type="ECO:0000256" key="1">
    <source>
        <dbReference type="ARBA" id="ARBA00001946"/>
    </source>
</evidence>
<evidence type="ECO:0000256" key="11">
    <source>
        <dbReference type="ARBA" id="ARBA00022842"/>
    </source>
</evidence>
<comment type="similarity">
    <text evidence="3">Belongs to the ribose-phosphate pyrophosphokinase family.</text>
</comment>
<keyword evidence="6" id="KW-0479">Metal-binding</keyword>
<keyword evidence="5" id="KW-0808">Transferase</keyword>
<reference evidence="14" key="1">
    <citation type="submission" date="2022-10" db="EMBL/GenBank/DDBJ databases">
        <title>Determination and structural analysis of whole genome sequence of Sarocladium strictum F4-1.</title>
        <authorList>
            <person name="Hu L."/>
            <person name="Jiang Y."/>
        </authorList>
    </citation>
    <scope>NUCLEOTIDE SEQUENCE</scope>
    <source>
        <strain evidence="14">F4-1</strain>
    </source>
</reference>
<keyword evidence="8" id="KW-0547">Nucleotide-binding</keyword>
<dbReference type="InterPro" id="IPR005946">
    <property type="entry name" value="Rib-P_diPkinase"/>
</dbReference>
<dbReference type="Gene3D" id="3.40.50.2020">
    <property type="match status" value="2"/>
</dbReference>
<dbReference type="NCBIfam" id="TIGR01251">
    <property type="entry name" value="ribP_PPkin"/>
    <property type="match status" value="1"/>
</dbReference>
<keyword evidence="15" id="KW-1185">Reference proteome</keyword>
<dbReference type="EMBL" id="JAPDFR010000009">
    <property type="protein sequence ID" value="KAK0383422.1"/>
    <property type="molecule type" value="Genomic_DNA"/>
</dbReference>
<keyword evidence="9" id="KW-0418">Kinase</keyword>
<comment type="catalytic activity">
    <reaction evidence="12">
        <text>D-ribose 5-phosphate + ATP = 5-phospho-alpha-D-ribose 1-diphosphate + AMP + H(+)</text>
        <dbReference type="Rhea" id="RHEA:15609"/>
        <dbReference type="ChEBI" id="CHEBI:15378"/>
        <dbReference type="ChEBI" id="CHEBI:30616"/>
        <dbReference type="ChEBI" id="CHEBI:58017"/>
        <dbReference type="ChEBI" id="CHEBI:78346"/>
        <dbReference type="ChEBI" id="CHEBI:456215"/>
        <dbReference type="EC" id="2.7.6.1"/>
    </reaction>
</comment>
<dbReference type="InterPro" id="IPR000842">
    <property type="entry name" value="PRib_PP_synth_CS"/>
</dbReference>
<evidence type="ECO:0000256" key="12">
    <source>
        <dbReference type="ARBA" id="ARBA00049535"/>
    </source>
</evidence>